<proteinExistence type="predicted"/>
<dbReference type="RefSeq" id="WP_102612452.1">
    <property type="nucleotide sequence ID" value="NZ_CADIKD010000026.1"/>
</dbReference>
<name>A0A2N7VJJ5_9BURK</name>
<dbReference type="Proteomes" id="UP000235347">
    <property type="component" value="Unassembled WGS sequence"/>
</dbReference>
<dbReference type="SUPFAM" id="SSF54427">
    <property type="entry name" value="NTF2-like"/>
    <property type="match status" value="1"/>
</dbReference>
<dbReference type="AlphaFoldDB" id="A0A2N7VJJ5"/>
<gene>
    <name evidence="1" type="ORF">C0Z19_24605</name>
</gene>
<reference evidence="1 2" key="1">
    <citation type="submission" date="2018-01" db="EMBL/GenBank/DDBJ databases">
        <title>Whole genome analyses suggest that Burkholderia sensu lato contains two further novel genera in the rhizoxinica-symbiotica group Mycetohabitans gen. nov., and Trinickia gen. nov.: implications for the evolution of diazotrophy and nodulation in the Burkholderiaceae.</title>
        <authorList>
            <person name="Estrada-de los Santos P."/>
            <person name="Palmer M."/>
            <person name="Chavez-Ramirez B."/>
            <person name="Beukes C."/>
            <person name="Steenkamp E.T."/>
            <person name="Hirsch A.M."/>
            <person name="Manyaka P."/>
            <person name="Maluk M."/>
            <person name="Lafos M."/>
            <person name="Crook M."/>
            <person name="Gross E."/>
            <person name="Simon M.F."/>
            <person name="Bueno dos Reis Junior F."/>
            <person name="Poole P.S."/>
            <person name="Venter S.N."/>
            <person name="James E.K."/>
        </authorList>
    </citation>
    <scope>NUCLEOTIDE SEQUENCE [LARGE SCALE GENOMIC DNA]</scope>
    <source>
        <strain evidence="1 2">GP25-8</strain>
    </source>
</reference>
<accession>A0A2N7VJJ5</accession>
<dbReference type="Gene3D" id="3.10.450.50">
    <property type="match status" value="1"/>
</dbReference>
<protein>
    <recommendedName>
        <fullName evidence="3">SnoaL-like domain-containing protein</fullName>
    </recommendedName>
</protein>
<evidence type="ECO:0000313" key="1">
    <source>
        <dbReference type="EMBL" id="PMS17336.1"/>
    </source>
</evidence>
<evidence type="ECO:0000313" key="2">
    <source>
        <dbReference type="Proteomes" id="UP000235347"/>
    </source>
</evidence>
<keyword evidence="2" id="KW-1185">Reference proteome</keyword>
<organism evidence="1 2">
    <name type="scientific">Trinickia soli</name>
    <dbReference type="NCBI Taxonomy" id="380675"/>
    <lineage>
        <taxon>Bacteria</taxon>
        <taxon>Pseudomonadati</taxon>
        <taxon>Pseudomonadota</taxon>
        <taxon>Betaproteobacteria</taxon>
        <taxon>Burkholderiales</taxon>
        <taxon>Burkholderiaceae</taxon>
        <taxon>Trinickia</taxon>
    </lineage>
</organism>
<dbReference type="InterPro" id="IPR032710">
    <property type="entry name" value="NTF2-like_dom_sf"/>
</dbReference>
<evidence type="ECO:0008006" key="3">
    <source>
        <dbReference type="Google" id="ProtNLM"/>
    </source>
</evidence>
<sequence>MMQLAHSIKAYIRAKDNNRPYLMAQAFEDDAELVMVVETDQISFPAGARGRTEISSVLVTQFALRYENVFTFCLSEPPRDDARSFECGWLVCMTEKETGAARIGYGRYDWQCADASGKISRLQITIQEMVVLPKEAAGPLLLWAHHLPYPWCRVEDLAREVPRIDAVRNIVDALA</sequence>
<comment type="caution">
    <text evidence="1">The sequence shown here is derived from an EMBL/GenBank/DDBJ whole genome shotgun (WGS) entry which is preliminary data.</text>
</comment>
<dbReference type="EMBL" id="PNYB01000030">
    <property type="protein sequence ID" value="PMS17336.1"/>
    <property type="molecule type" value="Genomic_DNA"/>
</dbReference>